<dbReference type="RefSeq" id="WP_009120090.1">
    <property type="nucleotide sequence ID" value="NZ_JH164926.1"/>
</dbReference>
<organism evidence="2 3">
    <name type="scientific">Neisseria shayeganii 871</name>
    <dbReference type="NCBI Taxonomy" id="1032488"/>
    <lineage>
        <taxon>Bacteria</taxon>
        <taxon>Pseudomonadati</taxon>
        <taxon>Pseudomonadota</taxon>
        <taxon>Betaproteobacteria</taxon>
        <taxon>Neisseriales</taxon>
        <taxon>Neisseriaceae</taxon>
        <taxon>Neisseria</taxon>
    </lineage>
</organism>
<protein>
    <submittedName>
        <fullName evidence="2">Uncharacterized protein</fullName>
    </submittedName>
</protein>
<reference evidence="2 3" key="1">
    <citation type="submission" date="2011-05" db="EMBL/GenBank/DDBJ databases">
        <authorList>
            <person name="Muzny D."/>
            <person name="Qin X."/>
            <person name="Deng J."/>
            <person name="Jiang H."/>
            <person name="Liu Y."/>
            <person name="Qu J."/>
            <person name="Song X.-Z."/>
            <person name="Zhang L."/>
            <person name="Thornton R."/>
            <person name="Coyle M."/>
            <person name="Francisco L."/>
            <person name="Jackson L."/>
            <person name="Javaid M."/>
            <person name="Korchina V."/>
            <person name="Kovar C."/>
            <person name="Mata R."/>
            <person name="Mathew T."/>
            <person name="Ngo R."/>
            <person name="Nguyen L."/>
            <person name="Nguyen N."/>
            <person name="Okwuonu G."/>
            <person name="Ongeri F."/>
            <person name="Pham C."/>
            <person name="Simmons D."/>
            <person name="Wilczek-Boney K."/>
            <person name="Hale W."/>
            <person name="Jakkamsetti A."/>
            <person name="Pham P."/>
            <person name="Ruth R."/>
            <person name="San Lucas F."/>
            <person name="Warren J."/>
            <person name="Zhang J."/>
            <person name="Zhao Z."/>
            <person name="Zhou C."/>
            <person name="Zhu D."/>
            <person name="Lee S."/>
            <person name="Bess C."/>
            <person name="Blankenburg K."/>
            <person name="Forbes L."/>
            <person name="Fu Q."/>
            <person name="Gubbala S."/>
            <person name="Hirani K."/>
            <person name="Jayaseelan J.C."/>
            <person name="Lara F."/>
            <person name="Munidasa M."/>
            <person name="Palculict T."/>
            <person name="Patil S."/>
            <person name="Pu L.-L."/>
            <person name="Saada N."/>
            <person name="Tang L."/>
            <person name="Weissenberger G."/>
            <person name="Zhu Y."/>
            <person name="Hemphill L."/>
            <person name="Shang Y."/>
            <person name="Youmans B."/>
            <person name="Ayvaz T."/>
            <person name="Ross M."/>
            <person name="Santibanez J."/>
            <person name="Aqrawi P."/>
            <person name="Gross S."/>
            <person name="Joshi V."/>
            <person name="Fowler G."/>
            <person name="Nazareth L."/>
            <person name="Reid J."/>
            <person name="Worley K."/>
            <person name="Petrosino J."/>
            <person name="Highlander S."/>
            <person name="Gibbs R."/>
        </authorList>
    </citation>
    <scope>NUCLEOTIDE SEQUENCE [LARGE SCALE GENOMIC DNA]</scope>
    <source>
        <strain evidence="2 3">871</strain>
    </source>
</reference>
<evidence type="ECO:0000256" key="1">
    <source>
        <dbReference type="SAM" id="Phobius"/>
    </source>
</evidence>
<name>G4CLB4_9NEIS</name>
<evidence type="ECO:0000313" key="2">
    <source>
        <dbReference type="EMBL" id="EGY51344.1"/>
    </source>
</evidence>
<sequence length="74" mass="8304">MFNQPLSGKGIESELTRFVIACLSLTQVIYMTEVGALILKARLGLNILELFAVFLLRTLITLPIIVLMAHWVVF</sequence>
<keyword evidence="1" id="KW-0812">Transmembrane</keyword>
<feature type="transmembrane region" description="Helical" evidence="1">
    <location>
        <begin position="51"/>
        <end position="73"/>
    </location>
</feature>
<dbReference type="Proteomes" id="UP000003019">
    <property type="component" value="Unassembled WGS sequence"/>
</dbReference>
<dbReference type="HOGENOM" id="CLU_2684091_0_0_4"/>
<keyword evidence="1" id="KW-0472">Membrane</keyword>
<dbReference type="STRING" id="1032488.HMPREF9371_2405"/>
<dbReference type="PATRIC" id="fig|1032488.3.peg.2267"/>
<dbReference type="EMBL" id="AGAY01000085">
    <property type="protein sequence ID" value="EGY51344.1"/>
    <property type="molecule type" value="Genomic_DNA"/>
</dbReference>
<accession>G4CLB4</accession>
<keyword evidence="3" id="KW-1185">Reference proteome</keyword>
<evidence type="ECO:0000313" key="3">
    <source>
        <dbReference type="Proteomes" id="UP000003019"/>
    </source>
</evidence>
<keyword evidence="1" id="KW-1133">Transmembrane helix</keyword>
<feature type="transmembrane region" description="Helical" evidence="1">
    <location>
        <begin position="15"/>
        <end position="39"/>
    </location>
</feature>
<dbReference type="AlphaFoldDB" id="G4CLB4"/>
<gene>
    <name evidence="2" type="ORF">HMPREF9371_2405</name>
</gene>
<proteinExistence type="predicted"/>
<comment type="caution">
    <text evidence="2">The sequence shown here is derived from an EMBL/GenBank/DDBJ whole genome shotgun (WGS) entry which is preliminary data.</text>
</comment>